<dbReference type="EMBL" id="LVKB01000123">
    <property type="protein sequence ID" value="ORD96147.1"/>
    <property type="molecule type" value="Genomic_DNA"/>
</dbReference>
<keyword evidence="3" id="KW-0539">Nucleus</keyword>
<gene>
    <name evidence="4" type="ORF">HERIO_1892</name>
</gene>
<keyword evidence="2" id="KW-0804">Transcription</keyword>
<protein>
    <submittedName>
        <fullName evidence="4">Uncharacterized protein</fullName>
    </submittedName>
</protein>
<dbReference type="VEuPathDB" id="MicrosporidiaDB:HERIO_1892"/>
<proteinExistence type="predicted"/>
<evidence type="ECO:0000256" key="3">
    <source>
        <dbReference type="ARBA" id="ARBA00023242"/>
    </source>
</evidence>
<evidence type="ECO:0000313" key="4">
    <source>
        <dbReference type="EMBL" id="ORD96147.1"/>
    </source>
</evidence>
<evidence type="ECO:0000313" key="5">
    <source>
        <dbReference type="Proteomes" id="UP000192356"/>
    </source>
</evidence>
<sequence>MKRAGYEIIEQVMNELQQDLPIHNIDIEALNNFKEDWISGFENLQHDIVSKMNESNKDSVIYDDELLDDYIESRNSLEFSDELSYDEFDNLSEEREIKKAEKSNNTYLIGLYVKINKVKDRFHCTFKDGFINSNGLHDIPFKGGTGTLDWEKH</sequence>
<dbReference type="InterPro" id="IPR009088">
    <property type="entry name" value="TFIIA_b-brl"/>
</dbReference>
<name>A0A1X0Q8S6_9MICR</name>
<reference evidence="4 5" key="1">
    <citation type="journal article" date="2017" name="Environ. Microbiol.">
        <title>Decay of the glycolytic pathway and adaptation to intranuclear parasitism within Enterocytozoonidae microsporidia.</title>
        <authorList>
            <person name="Wiredu Boakye D."/>
            <person name="Jaroenlak P."/>
            <person name="Prachumwat A."/>
            <person name="Williams T.A."/>
            <person name="Bateman K.S."/>
            <person name="Itsathitphaisarn O."/>
            <person name="Sritunyalucksana K."/>
            <person name="Paszkiewicz K.H."/>
            <person name="Moore K.A."/>
            <person name="Stentiford G.D."/>
            <person name="Williams B.A."/>
        </authorList>
    </citation>
    <scope>NUCLEOTIDE SEQUENCE [LARGE SCALE GENOMIC DNA]</scope>
    <source>
        <strain evidence="4 5">GB1</strain>
    </source>
</reference>
<keyword evidence="5" id="KW-1185">Reference proteome</keyword>
<dbReference type="AlphaFoldDB" id="A0A1X0Q8S6"/>
<dbReference type="Proteomes" id="UP000192356">
    <property type="component" value="Unassembled WGS sequence"/>
</dbReference>
<dbReference type="GO" id="GO:0006367">
    <property type="term" value="P:transcription initiation at RNA polymerase II promoter"/>
    <property type="evidence" value="ECO:0007669"/>
    <property type="project" value="InterPro"/>
</dbReference>
<dbReference type="Gene3D" id="2.30.18.10">
    <property type="entry name" value="Transcription factor IIA (TFIIA), beta-barrel domain"/>
    <property type="match status" value="1"/>
</dbReference>
<dbReference type="GO" id="GO:0005672">
    <property type="term" value="C:transcription factor TFIIA complex"/>
    <property type="evidence" value="ECO:0007669"/>
    <property type="project" value="InterPro"/>
</dbReference>
<evidence type="ECO:0000256" key="2">
    <source>
        <dbReference type="ARBA" id="ARBA00023163"/>
    </source>
</evidence>
<organism evidence="4 5">
    <name type="scientific">Hepatospora eriocheir</name>
    <dbReference type="NCBI Taxonomy" id="1081669"/>
    <lineage>
        <taxon>Eukaryota</taxon>
        <taxon>Fungi</taxon>
        <taxon>Fungi incertae sedis</taxon>
        <taxon>Microsporidia</taxon>
        <taxon>Hepatosporidae</taxon>
        <taxon>Hepatospora</taxon>
    </lineage>
</organism>
<dbReference type="OrthoDB" id="6275927at2759"/>
<dbReference type="VEuPathDB" id="MicrosporidiaDB:A0H76_2390"/>
<accession>A0A1X0Q8S6</accession>
<comment type="subcellular location">
    <subcellularLocation>
        <location evidence="1">Nucleus</location>
    </subcellularLocation>
</comment>
<dbReference type="SUPFAM" id="SSF50784">
    <property type="entry name" value="Transcription factor IIA (TFIIA), beta-barrel domain"/>
    <property type="match status" value="1"/>
</dbReference>
<evidence type="ECO:0000256" key="1">
    <source>
        <dbReference type="ARBA" id="ARBA00004123"/>
    </source>
</evidence>
<comment type="caution">
    <text evidence="4">The sequence shown here is derived from an EMBL/GenBank/DDBJ whole genome shotgun (WGS) entry which is preliminary data.</text>
</comment>